<dbReference type="Proteomes" id="UP000502894">
    <property type="component" value="Plasmid pTUM19329-1"/>
</dbReference>
<proteinExistence type="predicted"/>
<keyword evidence="2" id="KW-1185">Reference proteome</keyword>
<reference evidence="1" key="1">
    <citation type="journal article" date="2020" name="Microbiol. Resour. Announc.">
        <title>Complete Genome Sequence of Novel Psychrotolerant Legionella Strain TUM19329, Isolated from Antarctic Lake Sediment.</title>
        <authorList>
            <person name="Shimada S."/>
            <person name="Nakai R."/>
            <person name="Aoki K."/>
            <person name="Shimoeda N."/>
            <person name="Ohno G."/>
            <person name="Miyazaki Y."/>
            <person name="Kudoh S."/>
            <person name="Imura S."/>
            <person name="Watanabe K."/>
            <person name="Ishii Y."/>
            <person name="Tateda K."/>
        </authorList>
    </citation>
    <scope>NUCLEOTIDE SEQUENCE [LARGE SCALE GENOMIC DNA]</scope>
    <source>
        <strain evidence="1">TUM19329</strain>
        <plasmid evidence="1">pTUM19329-1</plasmid>
    </source>
</reference>
<keyword evidence="1" id="KW-0614">Plasmid</keyword>
<protein>
    <submittedName>
        <fullName evidence="1">Uncharacterized protein</fullName>
    </submittedName>
</protein>
<dbReference type="RefSeq" id="WP_173238622.1">
    <property type="nucleotide sequence ID" value="NZ_AP022840.1"/>
</dbReference>
<evidence type="ECO:0000313" key="2">
    <source>
        <dbReference type="Proteomes" id="UP000502894"/>
    </source>
</evidence>
<geneLocation type="plasmid" evidence="1 2">
    <name>pTUM19329-1</name>
</geneLocation>
<dbReference type="AlphaFoldDB" id="A0A6F8T9T6"/>
<gene>
    <name evidence="1" type="ORF">TUM19329_36000</name>
</gene>
<evidence type="ECO:0000313" key="1">
    <source>
        <dbReference type="EMBL" id="BCA97239.1"/>
    </source>
</evidence>
<dbReference type="KEGG" id="lant:TUM19329_36000"/>
<dbReference type="EMBL" id="AP022840">
    <property type="protein sequence ID" value="BCA97239.1"/>
    <property type="molecule type" value="Genomic_DNA"/>
</dbReference>
<organism evidence="1 2">
    <name type="scientific">Legionella antarctica</name>
    <dbReference type="NCBI Taxonomy" id="2708020"/>
    <lineage>
        <taxon>Bacteria</taxon>
        <taxon>Pseudomonadati</taxon>
        <taxon>Pseudomonadota</taxon>
        <taxon>Gammaproteobacteria</taxon>
        <taxon>Legionellales</taxon>
        <taxon>Legionellaceae</taxon>
        <taxon>Legionella</taxon>
    </lineage>
</organism>
<accession>A0A6F8T9T6</accession>
<sequence length="276" mass="31986">MITINQTNVPLDLDVSLNDLFSAIRQHQSYKRTQDITYSYRDVLTIKEHIGIPLGLDKLIYYPNLCKALRTLKQLFYEVELSLRDIPTLNEKGLVAINKTISTIQEQLNDDRNKKSKLDAQFNNLIYLHGQNTTTPILRDFKPYYTMRRATYNHRPPLSKKLNISGINYYLDYQGKRFGAMHSLYHLSEHHLLGAYYEATKKDETAIKKVLETDCIGGFINTPVFAFRVKSNYKQAGKKYYVDLATNATYSRMSDAKSTASNYYINPQLTLLERVK</sequence>
<name>A0A6F8T9T6_9GAMM</name>